<dbReference type="AlphaFoldDB" id="A0AA38MRI1"/>
<evidence type="ECO:0000256" key="18">
    <source>
        <dbReference type="SAM" id="MobiDB-lite"/>
    </source>
</evidence>
<evidence type="ECO:0000256" key="4">
    <source>
        <dbReference type="ARBA" id="ARBA00022568"/>
    </source>
</evidence>
<sequence length="431" mass="49150">MMKFVGVYVAERKHRISASSLSLIFVEHTDMVWTRILKCSTPFCASRSPRYFIPTFSLHGQIIKHVTRFADGTRPISNGSLENSKVEHSQFLANASTHSKWRDATPGNGTSDAEDDELGGVEEGVGKLLPTTSHLFKLILPLGRKGPNNSVIPTVLLLHPSQPLSHTSRLILASLPRRSETAISVSFRSSSPHHHRELEWSDSTDIGDFIRDAARASEFSIHFIPESDTAEGSKEDEQTISVRVPTFADRTRFLRRRLDVINHQLSEMEGLKRECDREARKGARRMAVGGFGMLVVYWAAVARLTFWDYGWDVMEPITYLSGLSTVICGYLWFLYQGREVSYSSVLDRSVSSRREALYKQRGLDIEKWMELVSEKRHLMREIGQIKEDYEQPQDEESKRNKAIDESEDDDQENKHPLDEPEEEKEKPQKGQ</sequence>
<organism evidence="21 22">
    <name type="scientific">Lentinula guzmanii</name>
    <dbReference type="NCBI Taxonomy" id="2804957"/>
    <lineage>
        <taxon>Eukaryota</taxon>
        <taxon>Fungi</taxon>
        <taxon>Dikarya</taxon>
        <taxon>Basidiomycota</taxon>
        <taxon>Agaricomycotina</taxon>
        <taxon>Agaricomycetes</taxon>
        <taxon>Agaricomycetidae</taxon>
        <taxon>Agaricales</taxon>
        <taxon>Marasmiineae</taxon>
        <taxon>Omphalotaceae</taxon>
        <taxon>Lentinula</taxon>
    </lineage>
</organism>
<comment type="subunit">
    <text evidence="15">Homotetramer, assembles in a dimer or dimers configuration with two interfaces.</text>
</comment>
<feature type="transmembrane region" description="Helical" evidence="19">
    <location>
        <begin position="317"/>
        <end position="335"/>
    </location>
</feature>
<evidence type="ECO:0000256" key="15">
    <source>
        <dbReference type="ARBA" id="ARBA00044966"/>
    </source>
</evidence>
<proteinExistence type="inferred from homology"/>
<dbReference type="GO" id="GO:0005262">
    <property type="term" value="F:calcium channel activity"/>
    <property type="evidence" value="ECO:0007669"/>
    <property type="project" value="UniProtKB-KW"/>
</dbReference>
<evidence type="ECO:0000256" key="5">
    <source>
        <dbReference type="ARBA" id="ARBA00022673"/>
    </source>
</evidence>
<dbReference type="GO" id="GO:0036444">
    <property type="term" value="P:calcium import into the mitochondrion"/>
    <property type="evidence" value="ECO:0007669"/>
    <property type="project" value="TreeGrafter"/>
</dbReference>
<keyword evidence="9 19" id="KW-1133">Transmembrane helix</keyword>
<reference evidence="21" key="2">
    <citation type="journal article" date="2023" name="Proc. Natl. Acad. Sci. U.S.A.">
        <title>A global phylogenomic analysis of the shiitake genus Lentinula.</title>
        <authorList>
            <person name="Sierra-Patev S."/>
            <person name="Min B."/>
            <person name="Naranjo-Ortiz M."/>
            <person name="Looney B."/>
            <person name="Konkel Z."/>
            <person name="Slot J.C."/>
            <person name="Sakamoto Y."/>
            <person name="Steenwyk J.L."/>
            <person name="Rokas A."/>
            <person name="Carro J."/>
            <person name="Camarero S."/>
            <person name="Ferreira P."/>
            <person name="Molpeceres G."/>
            <person name="Ruiz-Duenas F.J."/>
            <person name="Serrano A."/>
            <person name="Henrissat B."/>
            <person name="Drula E."/>
            <person name="Hughes K.W."/>
            <person name="Mata J.L."/>
            <person name="Ishikawa N.K."/>
            <person name="Vargas-Isla R."/>
            <person name="Ushijima S."/>
            <person name="Smith C.A."/>
            <person name="Donoghue J."/>
            <person name="Ahrendt S."/>
            <person name="Andreopoulos W."/>
            <person name="He G."/>
            <person name="LaButti K."/>
            <person name="Lipzen A."/>
            <person name="Ng V."/>
            <person name="Riley R."/>
            <person name="Sandor L."/>
            <person name="Barry K."/>
            <person name="Martinez A.T."/>
            <person name="Xiao Y."/>
            <person name="Gibbons J.G."/>
            <person name="Terashima K."/>
            <person name="Grigoriev I.V."/>
            <person name="Hibbett D."/>
        </authorList>
    </citation>
    <scope>NUCLEOTIDE SEQUENCE</scope>
    <source>
        <strain evidence="21">ET3784</strain>
    </source>
</reference>
<keyword evidence="13" id="KW-0407">Ion channel</keyword>
<keyword evidence="12 19" id="KW-0472">Membrane</keyword>
<keyword evidence="6 19" id="KW-0812">Transmembrane</keyword>
<evidence type="ECO:0000256" key="12">
    <source>
        <dbReference type="ARBA" id="ARBA00023136"/>
    </source>
</evidence>
<dbReference type="GO" id="GO:0051560">
    <property type="term" value="P:mitochondrial calcium ion homeostasis"/>
    <property type="evidence" value="ECO:0007669"/>
    <property type="project" value="InterPro"/>
</dbReference>
<evidence type="ECO:0000256" key="2">
    <source>
        <dbReference type="ARBA" id="ARBA00005653"/>
    </source>
</evidence>
<keyword evidence="4" id="KW-0109">Calcium transport</keyword>
<feature type="domain" description="Calcium uniporter protein C-terminal" evidence="20">
    <location>
        <begin position="248"/>
        <end position="371"/>
    </location>
</feature>
<keyword evidence="3" id="KW-0813">Transport</keyword>
<evidence type="ECO:0000256" key="16">
    <source>
        <dbReference type="ARBA" id="ARBA00044981"/>
    </source>
</evidence>
<comment type="caution">
    <text evidence="21">The sequence shown here is derived from an EMBL/GenBank/DDBJ whole genome shotgun (WGS) entry which is preliminary data.</text>
</comment>
<dbReference type="Pfam" id="PF04678">
    <property type="entry name" value="MCU"/>
    <property type="match status" value="1"/>
</dbReference>
<evidence type="ECO:0000313" key="22">
    <source>
        <dbReference type="Proteomes" id="UP001176059"/>
    </source>
</evidence>
<keyword evidence="22" id="KW-1185">Reference proteome</keyword>
<evidence type="ECO:0000256" key="13">
    <source>
        <dbReference type="ARBA" id="ARBA00023303"/>
    </source>
</evidence>
<evidence type="ECO:0000256" key="1">
    <source>
        <dbReference type="ARBA" id="ARBA00004448"/>
    </source>
</evidence>
<evidence type="ECO:0000256" key="19">
    <source>
        <dbReference type="SAM" id="Phobius"/>
    </source>
</evidence>
<protein>
    <recommendedName>
        <fullName evidence="16">Calcium uniporter protein, mitochondrial</fullName>
    </recommendedName>
</protein>
<dbReference type="Proteomes" id="UP001176059">
    <property type="component" value="Unassembled WGS sequence"/>
</dbReference>
<evidence type="ECO:0000256" key="11">
    <source>
        <dbReference type="ARBA" id="ARBA00023128"/>
    </source>
</evidence>
<dbReference type="InterPro" id="IPR039055">
    <property type="entry name" value="MCU_fam"/>
</dbReference>
<feature type="region of interest" description="Disordered" evidence="18">
    <location>
        <begin position="97"/>
        <end position="118"/>
    </location>
</feature>
<keyword evidence="5" id="KW-0107">Calcium channel</keyword>
<comment type="similarity">
    <text evidence="2">Belongs to the MCU (TC 1.A.77) family.</text>
</comment>
<keyword evidence="7" id="KW-0999">Mitochondrion inner membrane</keyword>
<accession>A0AA38MRI1</accession>
<keyword evidence="11" id="KW-0496">Mitochondrion</keyword>
<keyword evidence="10" id="KW-0406">Ion transport</keyword>
<comment type="function">
    <text evidence="17">Highly selective calcium channel localized to the inner mitochondrial membrane, which mediates calcium uptake into the mitochondrial matrix. Mitochondrial calcium homeostasis plays key roles in cellular physiology and regulates ATP production, cytoplasmic calcium signals and activation of cell death pathways. Sufficient to operate as a pore-forming channel without the need of calcium-sensor or auxiliary subunit.</text>
</comment>
<name>A0AA38MRI1_9AGAR</name>
<feature type="region of interest" description="Disordered" evidence="18">
    <location>
        <begin position="384"/>
        <end position="431"/>
    </location>
</feature>
<dbReference type="InterPro" id="IPR006769">
    <property type="entry name" value="MCU_C"/>
</dbReference>
<evidence type="ECO:0000256" key="7">
    <source>
        <dbReference type="ARBA" id="ARBA00022792"/>
    </source>
</evidence>
<reference evidence="21" key="1">
    <citation type="submission" date="2022-08" db="EMBL/GenBank/DDBJ databases">
        <authorList>
            <consortium name="DOE Joint Genome Institute"/>
            <person name="Min B."/>
            <person name="Sierra-Patev S."/>
            <person name="Naranjo-Ortiz M."/>
            <person name="Looney B."/>
            <person name="Konkel Z."/>
            <person name="Slot J.C."/>
            <person name="Sakamoto Y."/>
            <person name="Steenwyk J.L."/>
            <person name="Rokas A."/>
            <person name="Carro J."/>
            <person name="Camarero S."/>
            <person name="Ferreira P."/>
            <person name="Molpeceres G."/>
            <person name="Ruiz-duenas F.J."/>
            <person name="Serrano A."/>
            <person name="Henrissat B."/>
            <person name="Drula E."/>
            <person name="Hughes K.W."/>
            <person name="Mata J.L."/>
            <person name="Ishikawa N.K."/>
            <person name="Vargas-Isla R."/>
            <person name="Ushijima S."/>
            <person name="Smith C.A."/>
            <person name="Ahrendt S."/>
            <person name="Andreopoulos W."/>
            <person name="He G."/>
            <person name="LaButti K."/>
            <person name="Lipzen A."/>
            <person name="Ng V."/>
            <person name="Riley R."/>
            <person name="Sandor L."/>
            <person name="Barry K."/>
            <person name="Martinez A.T."/>
            <person name="Xiao Y."/>
            <person name="Gibbons J.G."/>
            <person name="Terashima K."/>
            <person name="Hibbett D.S."/>
            <person name="Grigoriev I.V."/>
        </authorList>
    </citation>
    <scope>NUCLEOTIDE SEQUENCE</scope>
    <source>
        <strain evidence="21">ET3784</strain>
    </source>
</reference>
<evidence type="ECO:0000313" key="21">
    <source>
        <dbReference type="EMBL" id="KAJ3719135.1"/>
    </source>
</evidence>
<keyword evidence="8" id="KW-0106">Calcium</keyword>
<feature type="compositionally biased region" description="Basic and acidic residues" evidence="18">
    <location>
        <begin position="384"/>
        <end position="404"/>
    </location>
</feature>
<feature type="transmembrane region" description="Helical" evidence="19">
    <location>
        <begin position="286"/>
        <end position="305"/>
    </location>
</feature>
<dbReference type="PANTHER" id="PTHR13462:SF10">
    <property type="entry name" value="CALCIUM UNIPORTER PROTEIN, MITOCHONDRIAL"/>
    <property type="match status" value="1"/>
</dbReference>
<dbReference type="PANTHER" id="PTHR13462">
    <property type="entry name" value="CALCIUM UNIPORTER PROTEIN, MITOCHONDRIAL"/>
    <property type="match status" value="1"/>
</dbReference>
<evidence type="ECO:0000256" key="8">
    <source>
        <dbReference type="ARBA" id="ARBA00022837"/>
    </source>
</evidence>
<evidence type="ECO:0000256" key="6">
    <source>
        <dbReference type="ARBA" id="ARBA00022692"/>
    </source>
</evidence>
<evidence type="ECO:0000256" key="10">
    <source>
        <dbReference type="ARBA" id="ARBA00023065"/>
    </source>
</evidence>
<dbReference type="GO" id="GO:1990246">
    <property type="term" value="C:uniplex complex"/>
    <property type="evidence" value="ECO:0007669"/>
    <property type="project" value="TreeGrafter"/>
</dbReference>
<evidence type="ECO:0000256" key="9">
    <source>
        <dbReference type="ARBA" id="ARBA00022989"/>
    </source>
</evidence>
<evidence type="ECO:0000256" key="3">
    <source>
        <dbReference type="ARBA" id="ARBA00022448"/>
    </source>
</evidence>
<evidence type="ECO:0000256" key="14">
    <source>
        <dbReference type="ARBA" id="ARBA00036634"/>
    </source>
</evidence>
<comment type="catalytic activity">
    <reaction evidence="14">
        <text>Ca(2+)(in) = Ca(2+)(out)</text>
        <dbReference type="Rhea" id="RHEA:29671"/>
        <dbReference type="ChEBI" id="CHEBI:29108"/>
    </reaction>
</comment>
<evidence type="ECO:0000259" key="20">
    <source>
        <dbReference type="Pfam" id="PF04678"/>
    </source>
</evidence>
<evidence type="ECO:0000256" key="17">
    <source>
        <dbReference type="ARBA" id="ARBA00045938"/>
    </source>
</evidence>
<comment type="subcellular location">
    <subcellularLocation>
        <location evidence="1">Mitochondrion inner membrane</location>
        <topology evidence="1">Multi-pass membrane protein</topology>
    </subcellularLocation>
</comment>
<feature type="compositionally biased region" description="Basic and acidic residues" evidence="18">
    <location>
        <begin position="412"/>
        <end position="431"/>
    </location>
</feature>
<dbReference type="EMBL" id="JANVFO010000066">
    <property type="protein sequence ID" value="KAJ3719135.1"/>
    <property type="molecule type" value="Genomic_DNA"/>
</dbReference>
<dbReference type="GO" id="GO:0015292">
    <property type="term" value="F:uniporter activity"/>
    <property type="evidence" value="ECO:0007669"/>
    <property type="project" value="TreeGrafter"/>
</dbReference>
<gene>
    <name evidence="21" type="ORF">DFJ43DRAFT_1097461</name>
</gene>